<proteinExistence type="predicted"/>
<feature type="binding site" evidence="5">
    <location>
        <position position="139"/>
    </location>
    <ligand>
        <name>substrate</name>
    </ligand>
</feature>
<sequence>MNYSLFDDASDVQPWTEAICEGALILRHFSIPHETALLDGIQQISSKHPFRHLRTPNGHRMSVAMTCCGEVGWVSDSEGYRYSAYDPENGEHWPTMPDSFYSLAVQAADEAGFPGFKPDSCLINQYQERSRLSLHQDKDEKNLGAPIVSFSLGIPATFLFGGMQRTDPVQRYYLAHGDVVVWGGPARLRYHGVALIKEAAHPLLGPQRINLTFRQAT</sequence>
<feature type="binding site" evidence="5">
    <location>
        <position position="73"/>
    </location>
    <ligand>
        <name>substrate</name>
    </ligand>
</feature>
<feature type="binding site" evidence="5">
    <location>
        <begin position="80"/>
        <end position="82"/>
    </location>
    <ligand>
        <name>substrate</name>
    </ligand>
</feature>
<comment type="caution">
    <text evidence="8">The sequence shown here is derived from an EMBL/GenBank/DDBJ whole genome shotgun (WGS) entry which is preliminary data.</text>
</comment>
<protein>
    <submittedName>
        <fullName evidence="8">DNA alkylation damage repair protein AlkB</fullName>
    </submittedName>
</protein>
<dbReference type="PANTHER" id="PTHR16557">
    <property type="entry name" value="ALKYLATED DNA REPAIR PROTEIN ALKB-RELATED"/>
    <property type="match status" value="1"/>
</dbReference>
<feature type="binding site" evidence="6">
    <location>
        <position position="135"/>
    </location>
    <ligand>
        <name>Fe cation</name>
        <dbReference type="ChEBI" id="CHEBI:24875"/>
        <note>catalytic</note>
    </ligand>
</feature>
<dbReference type="InterPro" id="IPR027450">
    <property type="entry name" value="AlkB-like"/>
</dbReference>
<dbReference type="GO" id="GO:0008198">
    <property type="term" value="F:ferrous iron binding"/>
    <property type="evidence" value="ECO:0007669"/>
    <property type="project" value="TreeGrafter"/>
</dbReference>
<dbReference type="Proteomes" id="UP000247792">
    <property type="component" value="Unassembled WGS sequence"/>
</dbReference>
<evidence type="ECO:0000259" key="7">
    <source>
        <dbReference type="PROSITE" id="PS51471"/>
    </source>
</evidence>
<dbReference type="GO" id="GO:0035516">
    <property type="term" value="F:broad specificity oxidative DNA demethylase activity"/>
    <property type="evidence" value="ECO:0007669"/>
    <property type="project" value="TreeGrafter"/>
</dbReference>
<dbReference type="PROSITE" id="PS51471">
    <property type="entry name" value="FE2OG_OXY"/>
    <property type="match status" value="1"/>
</dbReference>
<evidence type="ECO:0000256" key="4">
    <source>
        <dbReference type="ARBA" id="ARBA00023004"/>
    </source>
</evidence>
<evidence type="ECO:0000313" key="9">
    <source>
        <dbReference type="Proteomes" id="UP000247792"/>
    </source>
</evidence>
<comment type="cofactor">
    <cofactor evidence="6">
        <name>Fe(2+)</name>
        <dbReference type="ChEBI" id="CHEBI:29033"/>
    </cofactor>
    <text evidence="6">Binds 1 Fe(2+) ion per subunit.</text>
</comment>
<evidence type="ECO:0000256" key="3">
    <source>
        <dbReference type="ARBA" id="ARBA00023002"/>
    </source>
</evidence>
<evidence type="ECO:0000313" key="8">
    <source>
        <dbReference type="EMBL" id="PXX35265.1"/>
    </source>
</evidence>
<gene>
    <name evidence="8" type="ORF">DFR42_12246</name>
</gene>
<feature type="binding site" evidence="5">
    <location>
        <begin position="208"/>
        <end position="214"/>
    </location>
    <ligand>
        <name>2-oxoglutarate</name>
        <dbReference type="ChEBI" id="CHEBI:16810"/>
    </ligand>
</feature>
<dbReference type="InterPro" id="IPR005123">
    <property type="entry name" value="Oxoglu/Fe-dep_dioxygenase_dom"/>
</dbReference>
<feature type="binding site" evidence="5">
    <location>
        <position position="165"/>
    </location>
    <ligand>
        <name>substrate</name>
    </ligand>
</feature>
<dbReference type="InterPro" id="IPR004574">
    <property type="entry name" value="Alkb"/>
</dbReference>
<evidence type="ECO:0000256" key="6">
    <source>
        <dbReference type="PIRSR" id="PIRSR604574-2"/>
    </source>
</evidence>
<evidence type="ECO:0000256" key="2">
    <source>
        <dbReference type="ARBA" id="ARBA00022964"/>
    </source>
</evidence>
<dbReference type="AlphaFoldDB" id="A0A318IXP0"/>
<evidence type="ECO:0000256" key="1">
    <source>
        <dbReference type="ARBA" id="ARBA00022723"/>
    </source>
</evidence>
<dbReference type="Pfam" id="PF13532">
    <property type="entry name" value="2OG-FeII_Oxy_2"/>
    <property type="match status" value="1"/>
</dbReference>
<feature type="domain" description="Fe2OG dioxygenase" evidence="7">
    <location>
        <begin position="117"/>
        <end position="217"/>
    </location>
</feature>
<dbReference type="GO" id="GO:0035513">
    <property type="term" value="P:oxidative RNA demethylation"/>
    <property type="evidence" value="ECO:0007669"/>
    <property type="project" value="TreeGrafter"/>
</dbReference>
<organism evidence="8 9">
    <name type="scientific">Undibacterium pigrum</name>
    <dbReference type="NCBI Taxonomy" id="401470"/>
    <lineage>
        <taxon>Bacteria</taxon>
        <taxon>Pseudomonadati</taxon>
        <taxon>Pseudomonadota</taxon>
        <taxon>Betaproteobacteria</taxon>
        <taxon>Burkholderiales</taxon>
        <taxon>Oxalobacteraceae</taxon>
        <taxon>Undibacterium</taxon>
    </lineage>
</organism>
<keyword evidence="3" id="KW-0560">Oxidoreductase</keyword>
<dbReference type="Gene3D" id="2.60.120.590">
    <property type="entry name" value="Alpha-ketoglutarate-dependent dioxygenase AlkB-like"/>
    <property type="match status" value="1"/>
</dbReference>
<keyword evidence="2" id="KW-0223">Dioxygenase</keyword>
<reference evidence="8 9" key="1">
    <citation type="submission" date="2018-05" db="EMBL/GenBank/DDBJ databases">
        <title>Genomic Encyclopedia of Type Strains, Phase IV (KMG-IV): sequencing the most valuable type-strain genomes for metagenomic binning, comparative biology and taxonomic classification.</title>
        <authorList>
            <person name="Goeker M."/>
        </authorList>
    </citation>
    <scope>NUCLEOTIDE SEQUENCE [LARGE SCALE GENOMIC DNA]</scope>
    <source>
        <strain evidence="8 9">DSM 19792</strain>
    </source>
</reference>
<dbReference type="GO" id="GO:0035515">
    <property type="term" value="F:oxidative RNA demethylase activity"/>
    <property type="evidence" value="ECO:0007669"/>
    <property type="project" value="TreeGrafter"/>
</dbReference>
<name>A0A318IXP0_9BURK</name>
<dbReference type="EMBL" id="QJKB01000022">
    <property type="protein sequence ID" value="PXX35265.1"/>
    <property type="molecule type" value="Genomic_DNA"/>
</dbReference>
<dbReference type="SUPFAM" id="SSF51197">
    <property type="entry name" value="Clavaminate synthase-like"/>
    <property type="match status" value="1"/>
</dbReference>
<keyword evidence="4 6" id="KW-0408">Iron</keyword>
<feature type="binding site" evidence="6">
    <location>
        <position position="191"/>
    </location>
    <ligand>
        <name>Fe cation</name>
        <dbReference type="ChEBI" id="CHEBI:24875"/>
        <note>catalytic</note>
    </ligand>
</feature>
<feature type="binding site" evidence="5">
    <location>
        <begin position="124"/>
        <end position="126"/>
    </location>
    <ligand>
        <name>2-oxoglutarate</name>
        <dbReference type="ChEBI" id="CHEBI:16810"/>
    </ligand>
</feature>
<feature type="binding site" evidence="6">
    <location>
        <position position="137"/>
    </location>
    <ligand>
        <name>Fe cation</name>
        <dbReference type="ChEBI" id="CHEBI:24875"/>
        <note>catalytic</note>
    </ligand>
</feature>
<dbReference type="GO" id="GO:0005737">
    <property type="term" value="C:cytoplasm"/>
    <property type="evidence" value="ECO:0007669"/>
    <property type="project" value="TreeGrafter"/>
</dbReference>
<dbReference type="InterPro" id="IPR037151">
    <property type="entry name" value="AlkB-like_sf"/>
</dbReference>
<dbReference type="NCBIfam" id="NF011930">
    <property type="entry name" value="PRK15401.1"/>
    <property type="match status" value="1"/>
</dbReference>
<accession>A0A318IXP0</accession>
<keyword evidence="9" id="KW-1185">Reference proteome</keyword>
<dbReference type="RefSeq" id="WP_110258339.1">
    <property type="nucleotide sequence ID" value="NZ_QJKB01000022.1"/>
</dbReference>
<keyword evidence="1 6" id="KW-0479">Metal-binding</keyword>
<dbReference type="PANTHER" id="PTHR16557:SF2">
    <property type="entry name" value="NUCLEIC ACID DIOXYGENASE ALKBH1"/>
    <property type="match status" value="1"/>
</dbReference>
<evidence type="ECO:0000256" key="5">
    <source>
        <dbReference type="PIRSR" id="PIRSR604574-1"/>
    </source>
</evidence>
<dbReference type="OrthoDB" id="9796932at2"/>